<evidence type="ECO:0000313" key="1">
    <source>
        <dbReference type="EMBL" id="AFY80585.1"/>
    </source>
</evidence>
<proteinExistence type="predicted"/>
<name>K9TDH1_9CYAN</name>
<protein>
    <submittedName>
        <fullName evidence="1">Uncharacterized protein</fullName>
    </submittedName>
</protein>
<organism evidence="1 2">
    <name type="scientific">Oscillatoria acuminata PCC 6304</name>
    <dbReference type="NCBI Taxonomy" id="56110"/>
    <lineage>
        <taxon>Bacteria</taxon>
        <taxon>Bacillati</taxon>
        <taxon>Cyanobacteriota</taxon>
        <taxon>Cyanophyceae</taxon>
        <taxon>Oscillatoriophycideae</taxon>
        <taxon>Oscillatoriales</taxon>
        <taxon>Oscillatoriaceae</taxon>
        <taxon>Oscillatoria</taxon>
    </lineage>
</organism>
<dbReference type="EMBL" id="CP003607">
    <property type="protein sequence ID" value="AFY80585.1"/>
    <property type="molecule type" value="Genomic_DNA"/>
</dbReference>
<dbReference type="InParanoid" id="K9TDH1"/>
<dbReference type="HOGENOM" id="CLU_2736134_0_0_3"/>
<evidence type="ECO:0000313" key="2">
    <source>
        <dbReference type="Proteomes" id="UP000010367"/>
    </source>
</evidence>
<dbReference type="AlphaFoldDB" id="K9TDH1"/>
<dbReference type="Proteomes" id="UP000010367">
    <property type="component" value="Chromosome"/>
</dbReference>
<keyword evidence="2" id="KW-1185">Reference proteome</keyword>
<sequence length="71" mass="7955">MPGMESRESGHLSFQPSLRNEQIISDLPNRSNITYSSIGLISMDILDFPVKFRRNSGSLSFRSLSGHQGKE</sequence>
<dbReference type="KEGG" id="oac:Oscil6304_0852"/>
<reference evidence="1 2" key="1">
    <citation type="submission" date="2012-06" db="EMBL/GenBank/DDBJ databases">
        <title>Finished chromosome of genome of Oscillatoria acuminata PCC 6304.</title>
        <authorList>
            <consortium name="US DOE Joint Genome Institute"/>
            <person name="Gugger M."/>
            <person name="Coursin T."/>
            <person name="Rippka R."/>
            <person name="Tandeau De Marsac N."/>
            <person name="Huntemann M."/>
            <person name="Wei C.-L."/>
            <person name="Han J."/>
            <person name="Detter J.C."/>
            <person name="Han C."/>
            <person name="Tapia R."/>
            <person name="Davenport K."/>
            <person name="Daligault H."/>
            <person name="Erkkila T."/>
            <person name="Gu W."/>
            <person name="Munk A.C.C."/>
            <person name="Teshima H."/>
            <person name="Xu Y."/>
            <person name="Chain P."/>
            <person name="Chen A."/>
            <person name="Krypides N."/>
            <person name="Mavromatis K."/>
            <person name="Markowitz V."/>
            <person name="Szeto E."/>
            <person name="Ivanova N."/>
            <person name="Mikhailova N."/>
            <person name="Ovchinnikova G."/>
            <person name="Pagani I."/>
            <person name="Pati A."/>
            <person name="Goodwin L."/>
            <person name="Peters L."/>
            <person name="Pitluck S."/>
            <person name="Woyke T."/>
            <person name="Kerfeld C."/>
        </authorList>
    </citation>
    <scope>NUCLEOTIDE SEQUENCE [LARGE SCALE GENOMIC DNA]</scope>
    <source>
        <strain evidence="1 2">PCC 6304</strain>
    </source>
</reference>
<gene>
    <name evidence="1" type="ORF">Oscil6304_0852</name>
</gene>
<accession>K9TDH1</accession>